<dbReference type="GO" id="GO:0000725">
    <property type="term" value="P:recombinational repair"/>
    <property type="evidence" value="ECO:0007669"/>
    <property type="project" value="TreeGrafter"/>
</dbReference>
<dbReference type="Pfam" id="PF13361">
    <property type="entry name" value="UvrD_C"/>
    <property type="match status" value="2"/>
</dbReference>
<dbReference type="InterPro" id="IPR027417">
    <property type="entry name" value="P-loop_NTPase"/>
</dbReference>
<sequence>MPTLAIDKGFITDLAKMERAVAKRVAEVFDEFDSATHTGLHLEKIANARNSRFRSIRIDQSWRGVVLAPETGDVYTLLKVLPHDDAYQWAQRSNISVNSATGGIEIRDEAELDRQIPEREAAAATGAVTPVFADIKDGVLKGLGIDDKVLAFARTVTDPAQLDTAKSFLPETQWDVLFGLAAGFTPEEVWADLGAQILNEPVDTTDVDAAIKRSNDRVVLVSGPDELMDVFAYPFATWRVYLHPTQRAVVDATYKGPARVTGGPGTGKTVVALHRAHMLAQRDDGRVLVTTFTSTLSESLQTGLDMLVEDEDVENRIDVSHVDRIAHRVFRKTNGAPHLLSFDAEKELWSELIEEQGVSYSPVFLSEEWRHVVLARRIDTLDAYLATRRTGRGRGLGSAQRTQVWQAISAFEQTLTERGLWTHETVRREATRLLEAQEEKPFRHIVIDEAQDLSPDQWHLLRAAVPVAPDDIFIAGDTNQRIYDNRVSLKEVGIIISGRSSRLNINYRTTAEILGWSLGLLHGEPVDDMDGGLDSLAGCKSYVHGKPPVLSGHADADAEATFIATSVKAWVDNGIAPSEIGIAVRAKWSIAKIEHALRSAGIDTLDLAKASDDDSAVSIGTMHRMKGLEFRCMCVAGVGAKQVPAASAVTPIDEDKQTHLQDLERERCLLFVACTRAREELLVTWHDQPSPFIAALDTPTDGVGK</sequence>
<protein>
    <recommendedName>
        <fullName evidence="7">DNA 3'-5' helicase</fullName>
        <ecNumber evidence="7">5.6.2.4</ecNumber>
    </recommendedName>
</protein>
<reference evidence="11 12" key="1">
    <citation type="submission" date="2018-11" db="EMBL/GenBank/DDBJ databases">
        <title>Draft genome sequence of Gordonia sp. RS15-1S isolated from rice stems.</title>
        <authorList>
            <person name="Muangham S."/>
        </authorList>
    </citation>
    <scope>NUCLEOTIDE SEQUENCE [LARGE SCALE GENOMIC DNA]</scope>
    <source>
        <strain evidence="11 12">RS15-1S</strain>
    </source>
</reference>
<keyword evidence="4 9" id="KW-0067">ATP-binding</keyword>
<dbReference type="RefSeq" id="WP_123933137.1">
    <property type="nucleotide sequence ID" value="NZ_JBPSDP010000026.1"/>
</dbReference>
<dbReference type="EMBL" id="RKMH01000027">
    <property type="protein sequence ID" value="RPA56333.1"/>
    <property type="molecule type" value="Genomic_DNA"/>
</dbReference>
<dbReference type="Pfam" id="PF00580">
    <property type="entry name" value="UvrD-helicase"/>
    <property type="match status" value="1"/>
</dbReference>
<keyword evidence="5" id="KW-0413">Isomerase</keyword>
<keyword evidence="1 9" id="KW-0547">Nucleotide-binding</keyword>
<accession>A0A3N4G058</accession>
<dbReference type="GO" id="GO:0003677">
    <property type="term" value="F:DNA binding"/>
    <property type="evidence" value="ECO:0007669"/>
    <property type="project" value="InterPro"/>
</dbReference>
<keyword evidence="12" id="KW-1185">Reference proteome</keyword>
<proteinExistence type="predicted"/>
<evidence type="ECO:0000256" key="7">
    <source>
        <dbReference type="ARBA" id="ARBA00034808"/>
    </source>
</evidence>
<dbReference type="Gene3D" id="3.40.50.300">
    <property type="entry name" value="P-loop containing nucleotide triphosphate hydrolases"/>
    <property type="match status" value="2"/>
</dbReference>
<dbReference type="InterPro" id="IPR014016">
    <property type="entry name" value="UvrD-like_ATP-bd"/>
</dbReference>
<evidence type="ECO:0000256" key="3">
    <source>
        <dbReference type="ARBA" id="ARBA00022806"/>
    </source>
</evidence>
<feature type="binding site" evidence="9">
    <location>
        <begin position="262"/>
        <end position="269"/>
    </location>
    <ligand>
        <name>ATP</name>
        <dbReference type="ChEBI" id="CHEBI:30616"/>
    </ligand>
</feature>
<comment type="caution">
    <text evidence="11">The sequence shown here is derived from an EMBL/GenBank/DDBJ whole genome shotgun (WGS) entry which is preliminary data.</text>
</comment>
<dbReference type="SUPFAM" id="SSF52540">
    <property type="entry name" value="P-loop containing nucleoside triphosphate hydrolases"/>
    <property type="match status" value="1"/>
</dbReference>
<dbReference type="GO" id="GO:0005524">
    <property type="term" value="F:ATP binding"/>
    <property type="evidence" value="ECO:0007669"/>
    <property type="project" value="UniProtKB-UniRule"/>
</dbReference>
<evidence type="ECO:0000256" key="4">
    <source>
        <dbReference type="ARBA" id="ARBA00022840"/>
    </source>
</evidence>
<evidence type="ECO:0000256" key="8">
    <source>
        <dbReference type="ARBA" id="ARBA00048988"/>
    </source>
</evidence>
<evidence type="ECO:0000256" key="2">
    <source>
        <dbReference type="ARBA" id="ARBA00022801"/>
    </source>
</evidence>
<dbReference type="Proteomes" id="UP000267536">
    <property type="component" value="Unassembled WGS sequence"/>
</dbReference>
<evidence type="ECO:0000256" key="1">
    <source>
        <dbReference type="ARBA" id="ARBA00022741"/>
    </source>
</evidence>
<dbReference type="InterPro" id="IPR014017">
    <property type="entry name" value="DNA_helicase_UvrD-like_C"/>
</dbReference>
<dbReference type="InterPro" id="IPR000212">
    <property type="entry name" value="DNA_helicase_UvrD/REP"/>
</dbReference>
<evidence type="ECO:0000256" key="5">
    <source>
        <dbReference type="ARBA" id="ARBA00023235"/>
    </source>
</evidence>
<dbReference type="AlphaFoldDB" id="A0A3N4G058"/>
<evidence type="ECO:0000256" key="9">
    <source>
        <dbReference type="PROSITE-ProRule" id="PRU00560"/>
    </source>
</evidence>
<dbReference type="GO" id="GO:0016887">
    <property type="term" value="F:ATP hydrolysis activity"/>
    <property type="evidence" value="ECO:0007669"/>
    <property type="project" value="RHEA"/>
</dbReference>
<evidence type="ECO:0000313" key="11">
    <source>
        <dbReference type="EMBL" id="RPA56333.1"/>
    </source>
</evidence>
<evidence type="ECO:0000259" key="10">
    <source>
        <dbReference type="PROSITE" id="PS51198"/>
    </source>
</evidence>
<dbReference type="EC" id="5.6.2.4" evidence="7"/>
<feature type="domain" description="UvrD-like helicase ATP-binding" evidence="10">
    <location>
        <begin position="241"/>
        <end position="510"/>
    </location>
</feature>
<keyword evidence="3 9" id="KW-0347">Helicase</keyword>
<dbReference type="PANTHER" id="PTHR11070">
    <property type="entry name" value="UVRD / RECB / PCRA DNA HELICASE FAMILY MEMBER"/>
    <property type="match status" value="1"/>
</dbReference>
<keyword evidence="2 9" id="KW-0378">Hydrolase</keyword>
<dbReference type="GO" id="GO:0043138">
    <property type="term" value="F:3'-5' DNA helicase activity"/>
    <property type="evidence" value="ECO:0007669"/>
    <property type="project" value="UniProtKB-EC"/>
</dbReference>
<dbReference type="PROSITE" id="PS51198">
    <property type="entry name" value="UVRD_HELICASE_ATP_BIND"/>
    <property type="match status" value="1"/>
</dbReference>
<gene>
    <name evidence="11" type="ORF">EF294_21330</name>
</gene>
<evidence type="ECO:0000313" key="12">
    <source>
        <dbReference type="Proteomes" id="UP000267536"/>
    </source>
</evidence>
<dbReference type="OrthoDB" id="3196525at2"/>
<comment type="catalytic activity">
    <reaction evidence="6">
        <text>Couples ATP hydrolysis with the unwinding of duplex DNA by translocating in the 3'-5' direction.</text>
        <dbReference type="EC" id="5.6.2.4"/>
    </reaction>
</comment>
<comment type="catalytic activity">
    <reaction evidence="8">
        <text>ATP + H2O = ADP + phosphate + H(+)</text>
        <dbReference type="Rhea" id="RHEA:13065"/>
        <dbReference type="ChEBI" id="CHEBI:15377"/>
        <dbReference type="ChEBI" id="CHEBI:15378"/>
        <dbReference type="ChEBI" id="CHEBI:30616"/>
        <dbReference type="ChEBI" id="CHEBI:43474"/>
        <dbReference type="ChEBI" id="CHEBI:456216"/>
        <dbReference type="EC" id="5.6.2.4"/>
    </reaction>
</comment>
<dbReference type="PANTHER" id="PTHR11070:SF45">
    <property type="entry name" value="DNA 3'-5' HELICASE"/>
    <property type="match status" value="1"/>
</dbReference>
<organism evidence="11 12">
    <name type="scientific">Gordonia oryzae</name>
    <dbReference type="NCBI Taxonomy" id="2487349"/>
    <lineage>
        <taxon>Bacteria</taxon>
        <taxon>Bacillati</taxon>
        <taxon>Actinomycetota</taxon>
        <taxon>Actinomycetes</taxon>
        <taxon>Mycobacteriales</taxon>
        <taxon>Gordoniaceae</taxon>
        <taxon>Gordonia</taxon>
    </lineage>
</organism>
<evidence type="ECO:0000256" key="6">
    <source>
        <dbReference type="ARBA" id="ARBA00034617"/>
    </source>
</evidence>
<name>A0A3N4G058_9ACTN</name>